<dbReference type="InterPro" id="IPR028889">
    <property type="entry name" value="USP"/>
</dbReference>
<feature type="domain" description="USP" evidence="1">
    <location>
        <begin position="1"/>
        <end position="132"/>
    </location>
</feature>
<dbReference type="GO" id="GO:0005829">
    <property type="term" value="C:cytosol"/>
    <property type="evidence" value="ECO:0007669"/>
    <property type="project" value="TreeGrafter"/>
</dbReference>
<dbReference type="Pfam" id="PF00443">
    <property type="entry name" value="UCH"/>
    <property type="match status" value="2"/>
</dbReference>
<dbReference type="AlphaFoldDB" id="A0A3R6WGE6"/>
<dbReference type="GO" id="GO:0004843">
    <property type="term" value="F:cysteine-type deubiquitinase activity"/>
    <property type="evidence" value="ECO:0007669"/>
    <property type="project" value="InterPro"/>
</dbReference>
<dbReference type="GO" id="GO:0016579">
    <property type="term" value="P:protein deubiquitination"/>
    <property type="evidence" value="ECO:0007669"/>
    <property type="project" value="InterPro"/>
</dbReference>
<protein>
    <recommendedName>
        <fullName evidence="1">USP domain-containing protein</fullName>
    </recommendedName>
</protein>
<accession>A0A3R6WGE6</accession>
<evidence type="ECO:0000259" key="1">
    <source>
        <dbReference type="PROSITE" id="PS50235"/>
    </source>
</evidence>
<dbReference type="PANTHER" id="PTHR24006">
    <property type="entry name" value="UBIQUITIN CARBOXYL-TERMINAL HYDROLASE"/>
    <property type="match status" value="1"/>
</dbReference>
<dbReference type="SUPFAM" id="SSF54001">
    <property type="entry name" value="Cysteine proteinases"/>
    <property type="match status" value="1"/>
</dbReference>
<comment type="caution">
    <text evidence="2">The sequence shown here is derived from an EMBL/GenBank/DDBJ whole genome shotgun (WGS) entry which is preliminary data.</text>
</comment>
<dbReference type="EMBL" id="QUTF01027560">
    <property type="protein sequence ID" value="RHY79905.1"/>
    <property type="molecule type" value="Genomic_DNA"/>
</dbReference>
<dbReference type="InterPro" id="IPR001394">
    <property type="entry name" value="Peptidase_C19_UCH"/>
</dbReference>
<dbReference type="VEuPathDB" id="FungiDB:H257_10475"/>
<feature type="non-terminal residue" evidence="2">
    <location>
        <position position="577"/>
    </location>
</feature>
<dbReference type="Gene3D" id="3.90.70.10">
    <property type="entry name" value="Cysteine proteinases"/>
    <property type="match status" value="1"/>
</dbReference>
<dbReference type="PANTHER" id="PTHR24006:SF827">
    <property type="entry name" value="UBIQUITIN CARBOXYL-TERMINAL HYDROLASE 34"/>
    <property type="match status" value="1"/>
</dbReference>
<reference evidence="2 3" key="1">
    <citation type="submission" date="2018-08" db="EMBL/GenBank/DDBJ databases">
        <title>Aphanomyces genome sequencing and annotation.</title>
        <authorList>
            <person name="Minardi D."/>
            <person name="Oidtmann B."/>
            <person name="Van Der Giezen M."/>
            <person name="Studholme D.J."/>
        </authorList>
    </citation>
    <scope>NUCLEOTIDE SEQUENCE [LARGE SCALE GENOMIC DNA]</scope>
    <source>
        <strain evidence="2 3">FDL457</strain>
    </source>
</reference>
<gene>
    <name evidence="2" type="ORF">DYB26_012711</name>
</gene>
<organism evidence="2 3">
    <name type="scientific">Aphanomyces astaci</name>
    <name type="common">Crayfish plague agent</name>
    <dbReference type="NCBI Taxonomy" id="112090"/>
    <lineage>
        <taxon>Eukaryota</taxon>
        <taxon>Sar</taxon>
        <taxon>Stramenopiles</taxon>
        <taxon>Oomycota</taxon>
        <taxon>Saprolegniomycetes</taxon>
        <taxon>Saprolegniales</taxon>
        <taxon>Verrucalvaceae</taxon>
        <taxon>Aphanomyces</taxon>
    </lineage>
</organism>
<sequence length="577" mass="65369">VSYTWDDDDHGDKHAMDTHKRISIQTLPECLILHLKRFEFDFETMQQVKVHDRFEFPVELDMRRAHSGHYYAYLKDPHASSWYEFNDTVVTPFDPRHLAAECFGGVADPSGEKKHTPSMKTHSAFMLVYTRRKPTLALVAEQLSPPNKRSFAGTSVAIMAVLRFKRRVHLHASTSSSSTSTSTSNVPSSIWHAIHAENLSFWRKQYVAEAACTTFTYDLCHKYSSHMETLGLTSLAFQVAATYVFGTLWQCRDVARLLAWRPLVLSMVGTNEASSLWWIYTLGTHPTLLVDVLVEHDQEPVRTFATDVTLRAMDMCDDVARCEPMMTKLLTEFDHILECEHSYVDLLLAFARKGPEASAVLVHRHHLVAKLVGMMVTGKNAQPVPPTGDEFLVRPPSGLQHAFHTPPLPPKVLIGDEHLWQLLALVLQHVPRRPSPTSALPASCPRVQYLPTTLDEPDNALSSHDWMCLLTHRASSYSAETASWTTVVTTMCWESPQFSMAWLDYLLDAIEDEDHHLLKPYFRTLRVLLAVDDSIASDRIAAGMTRLIAIMASQQKYFKATETTLDMLLRMAKRVPK</sequence>
<name>A0A3R6WGE6_APHAT</name>
<evidence type="ECO:0000313" key="3">
    <source>
        <dbReference type="Proteomes" id="UP000286510"/>
    </source>
</evidence>
<dbReference type="InterPro" id="IPR038765">
    <property type="entry name" value="Papain-like_cys_pep_sf"/>
</dbReference>
<evidence type="ECO:0000313" key="2">
    <source>
        <dbReference type="EMBL" id="RHY79905.1"/>
    </source>
</evidence>
<dbReference type="PROSITE" id="PS50235">
    <property type="entry name" value="USP_3"/>
    <property type="match status" value="1"/>
</dbReference>
<dbReference type="Proteomes" id="UP000286510">
    <property type="component" value="Unassembled WGS sequence"/>
</dbReference>
<dbReference type="InterPro" id="IPR050164">
    <property type="entry name" value="Peptidase_C19"/>
</dbReference>
<dbReference type="GO" id="GO:0005634">
    <property type="term" value="C:nucleus"/>
    <property type="evidence" value="ECO:0007669"/>
    <property type="project" value="TreeGrafter"/>
</dbReference>
<feature type="non-terminal residue" evidence="2">
    <location>
        <position position="1"/>
    </location>
</feature>
<proteinExistence type="predicted"/>